<organism evidence="1 2">
    <name type="scientific">Entamoeba nuttalli</name>
    <dbReference type="NCBI Taxonomy" id="412467"/>
    <lineage>
        <taxon>Eukaryota</taxon>
        <taxon>Amoebozoa</taxon>
        <taxon>Evosea</taxon>
        <taxon>Archamoebae</taxon>
        <taxon>Mastigamoebida</taxon>
        <taxon>Entamoebidae</taxon>
        <taxon>Entamoeba</taxon>
    </lineage>
</organism>
<evidence type="ECO:0000313" key="2">
    <source>
        <dbReference type="Proteomes" id="UP001628156"/>
    </source>
</evidence>
<protein>
    <recommendedName>
        <fullName evidence="3">Metallo-beta-lactamase family protein</fullName>
    </recommendedName>
</protein>
<comment type="caution">
    <text evidence="1">The sequence shown here is derived from an EMBL/GenBank/DDBJ whole genome shotgun (WGS) entry which is preliminary data.</text>
</comment>
<dbReference type="Gene3D" id="3.60.15.10">
    <property type="entry name" value="Ribonuclease Z/Hydroxyacylglutathione hydrolase-like"/>
    <property type="match status" value="1"/>
</dbReference>
<dbReference type="SUPFAM" id="SSF56281">
    <property type="entry name" value="Metallo-hydrolase/oxidoreductase"/>
    <property type="match status" value="1"/>
</dbReference>
<evidence type="ECO:0008006" key="3">
    <source>
        <dbReference type="Google" id="ProtNLM"/>
    </source>
</evidence>
<dbReference type="Proteomes" id="UP001628156">
    <property type="component" value="Unassembled WGS sequence"/>
</dbReference>
<dbReference type="PANTHER" id="PTHR46018:SF2">
    <property type="entry name" value="ZINC PHOSPHODIESTERASE ELAC PROTEIN 1"/>
    <property type="match status" value="1"/>
</dbReference>
<keyword evidence="2" id="KW-1185">Reference proteome</keyword>
<gene>
    <name evidence="1" type="ORF">ENUP19_0062G0040</name>
</gene>
<dbReference type="PANTHER" id="PTHR46018">
    <property type="entry name" value="ZINC PHOSPHODIESTERASE ELAC PROTEIN 1"/>
    <property type="match status" value="1"/>
</dbReference>
<sequence>MSHILFINTTNSQPIYAQPIASTLLYTNKGKDLFLFDCGEGMANQLIQMKVPIERIRGIIITSPQANRSSGIGGIVHIISFSTKGKITIVGPKGIKMLVDSLFEYCGEKSPESINYIELNVTEITQLNICNIQFTIIPSVRNNSIPNYGIICQISNRQLKQKTVVMFNGDIRDFSPVITHIQTNKIQIDVLVYDYIINQNTKTQRKCEYPTPDILSSIVNGCICPSKFIIRCYSSKYREKEINEIINYIQNETQIQTLVAYNGTNVTLF</sequence>
<accession>A0ABQ0DDW3</accession>
<proteinExistence type="predicted"/>
<name>A0ABQ0DDW3_9EUKA</name>
<reference evidence="1 2" key="1">
    <citation type="journal article" date="2019" name="PLoS Negl. Trop. Dis.">
        <title>Whole genome sequencing of Entamoeba nuttalli reveals mammalian host-related molecular signatures and a novel octapeptide-repeat surface protein.</title>
        <authorList>
            <person name="Tanaka M."/>
            <person name="Makiuchi T."/>
            <person name="Komiyama T."/>
            <person name="Shiina T."/>
            <person name="Osaki K."/>
            <person name="Tachibana H."/>
        </authorList>
    </citation>
    <scope>NUCLEOTIDE SEQUENCE [LARGE SCALE GENOMIC DNA]</scope>
    <source>
        <strain evidence="1 2">P19-061405</strain>
    </source>
</reference>
<dbReference type="EMBL" id="BAAFRS010000062">
    <property type="protein sequence ID" value="GAB1221036.1"/>
    <property type="molecule type" value="Genomic_DNA"/>
</dbReference>
<dbReference type="InterPro" id="IPR036866">
    <property type="entry name" value="RibonucZ/Hydroxyglut_hydro"/>
</dbReference>
<evidence type="ECO:0000313" key="1">
    <source>
        <dbReference type="EMBL" id="GAB1221036.1"/>
    </source>
</evidence>